<evidence type="ECO:0000313" key="15">
    <source>
        <dbReference type="EMBL" id="ESL06472.1"/>
    </source>
</evidence>
<dbReference type="VEuPathDB" id="TriTrypDB:TRSC58_05854"/>
<evidence type="ECO:0000313" key="16">
    <source>
        <dbReference type="Proteomes" id="UP000031737"/>
    </source>
</evidence>
<evidence type="ECO:0000259" key="14">
    <source>
        <dbReference type="PROSITE" id="PS52035"/>
    </source>
</evidence>
<evidence type="ECO:0000256" key="4">
    <source>
        <dbReference type="ARBA" id="ARBA00004214"/>
    </source>
</evidence>
<dbReference type="InterPro" id="IPR034286">
    <property type="entry name" value="M14_AGBL5-like"/>
</dbReference>
<keyword evidence="15" id="KW-0645">Protease</keyword>
<dbReference type="GO" id="GO:0008270">
    <property type="term" value="F:zinc ion binding"/>
    <property type="evidence" value="ECO:0007669"/>
    <property type="project" value="InterPro"/>
</dbReference>
<dbReference type="PANTHER" id="PTHR12756:SF46">
    <property type="entry name" value="CYTOSOLIC CARBOXYPEPTIDASE-LIKE PROTEIN 5"/>
    <property type="match status" value="1"/>
</dbReference>
<evidence type="ECO:0000256" key="9">
    <source>
        <dbReference type="ARBA" id="ARBA00024627"/>
    </source>
</evidence>
<dbReference type="CDD" id="cd06236">
    <property type="entry name" value="M14_AGBL5_like"/>
    <property type="match status" value="1"/>
</dbReference>
<keyword evidence="6" id="KW-0963">Cytoplasm</keyword>
<comment type="caution">
    <text evidence="15">The sequence shown here is derived from an EMBL/GenBank/DDBJ whole genome shotgun (WGS) entry which is preliminary data.</text>
</comment>
<dbReference type="GO" id="GO:0005819">
    <property type="term" value="C:spindle"/>
    <property type="evidence" value="ECO:0007669"/>
    <property type="project" value="UniProtKB-SubCell"/>
</dbReference>
<dbReference type="Gene3D" id="2.60.40.3120">
    <property type="match status" value="1"/>
</dbReference>
<dbReference type="InterPro" id="IPR040626">
    <property type="entry name" value="Pepdidase_M14_N"/>
</dbReference>
<protein>
    <recommendedName>
        <fullName evidence="8">Cytosolic carboxypeptidase-like protein 5</fullName>
    </recommendedName>
    <alternativeName>
        <fullName evidence="11">ATP/GTP-binding protein-like 5</fullName>
    </alternativeName>
    <alternativeName>
        <fullName evidence="10">Protein deglutamylase CCP5</fullName>
    </alternativeName>
</protein>
<proteinExistence type="inferred from homology"/>
<comment type="subcellular location">
    <subcellularLocation>
        <location evidence="3">Cytoplasm</location>
        <location evidence="3">Cytoskeleton</location>
        <location evidence="3">Spindle</location>
    </subcellularLocation>
    <subcellularLocation>
        <location evidence="4">Midbody</location>
    </subcellularLocation>
    <subcellularLocation>
        <location evidence="2">Nucleus</location>
    </subcellularLocation>
</comment>
<keyword evidence="15" id="KW-0378">Hydrolase</keyword>
<comment type="similarity">
    <text evidence="5 13">Belongs to the peptidase M14 family.</text>
</comment>
<evidence type="ECO:0000256" key="8">
    <source>
        <dbReference type="ARBA" id="ARBA00024141"/>
    </source>
</evidence>
<comment type="catalytic activity">
    <reaction evidence="9">
        <text>C-terminal L-alpha-aminoacyl-L-glutamyl-[tubulin] + H2O = C-terminal L-alpha-aminoacyl-[tubulin] + L-glutamate</text>
        <dbReference type="Rhea" id="RHEA:63796"/>
        <dbReference type="Rhea" id="RHEA-COMP:16436"/>
        <dbReference type="Rhea" id="RHEA-COMP:16437"/>
        <dbReference type="ChEBI" id="CHEBI:15377"/>
        <dbReference type="ChEBI" id="CHEBI:29985"/>
        <dbReference type="ChEBI" id="CHEBI:90782"/>
        <dbReference type="ChEBI" id="CHEBI:149556"/>
        <dbReference type="EC" id="3.4.17.24"/>
    </reaction>
    <physiologicalReaction direction="left-to-right" evidence="9">
        <dbReference type="Rhea" id="RHEA:63797"/>
    </physiologicalReaction>
</comment>
<name>A0A061IZJ5_TRYRA</name>
<dbReference type="GO" id="GO:0030496">
    <property type="term" value="C:midbody"/>
    <property type="evidence" value="ECO:0007669"/>
    <property type="project" value="UniProtKB-SubCell"/>
</dbReference>
<evidence type="ECO:0000256" key="7">
    <source>
        <dbReference type="ARBA" id="ARBA00023242"/>
    </source>
</evidence>
<dbReference type="OrthoDB" id="10253041at2759"/>
<keyword evidence="15" id="KW-0121">Carboxypeptidase</keyword>
<dbReference type="Gene3D" id="3.40.630.10">
    <property type="entry name" value="Zn peptidases"/>
    <property type="match status" value="1"/>
</dbReference>
<accession>A0A061IZJ5</accession>
<organism evidence="15 16">
    <name type="scientific">Trypanosoma rangeli SC58</name>
    <dbReference type="NCBI Taxonomy" id="429131"/>
    <lineage>
        <taxon>Eukaryota</taxon>
        <taxon>Discoba</taxon>
        <taxon>Euglenozoa</taxon>
        <taxon>Kinetoplastea</taxon>
        <taxon>Metakinetoplastina</taxon>
        <taxon>Trypanosomatida</taxon>
        <taxon>Trypanosomatidae</taxon>
        <taxon>Trypanosoma</taxon>
        <taxon>Herpetosoma</taxon>
    </lineage>
</organism>
<dbReference type="InterPro" id="IPR000834">
    <property type="entry name" value="Peptidase_M14"/>
</dbReference>
<dbReference type="Pfam" id="PF00246">
    <property type="entry name" value="Peptidase_M14"/>
    <property type="match status" value="1"/>
</dbReference>
<evidence type="ECO:0000256" key="6">
    <source>
        <dbReference type="ARBA" id="ARBA00023212"/>
    </source>
</evidence>
<sequence length="756" mass="82250">MVQNGVTKSSCANIGKQDVMDVGYEERAGENGGEWVYSPPPDNQREFVFPEDGLLFSSRFDSGNLIQVERVGAYRYNMYTSPDCGNTSKQTNNRQWFHFAIRGGGRGCVITFTFVGMMHSKMFTYGWTPVVAMCPGKPQYTRVPGKATVVALDTMPPTPGYPGFVIKPWSKKASESEFAADGGSEAVDGNGSSEGAPDVIEVSFNTARKKKKESAVAMNLTFEVRLEIDAPLTSSVYPLGHPQCPATYVASNHPYSYTTLQQNIKAWKQQTVGGKKSGTVEELSENLNPLFPSSKYFHHEILCKSLDGRNVDLLTITDSNGLCNERSSLYGKGDVPYSSAKGATDRPHQFIGKQFVVLTARVHPGECPSSHLMHGCIEFLLNQSDPRAAALRSRFVFLIVPMINPDGVARGHSRADTEGVNLNRMYKSPCKLRHPAPYSILSMLRSVSSVKGRLALFIDMHAHANKRGVFFYGNSMHAPDLLQSLLYAKLVAINTPYFEFQSSNFSEANMFSTGKTGEGRDTSSRVTLYQETGLIHSYTIEASHVIGNSLNSVVGLSSPLVEEPEVIQGTLCPKYSPSVYADIGRGLLVALLDLKGYNPLSRLPLTQFHNAKGVLASLQRQIQIEIAERFFKMAFMTSGHAALARDPGVDAMCAVMSALKSDDIPNVITIKDGRGIPVVTIRGLSEFLPLDQAVQLLAHTSPLCPPRTLLWSTGRRAITQTGGVFSGIRSLSSPGVGNVGAGALSATWQKSPTGAN</sequence>
<evidence type="ECO:0000256" key="12">
    <source>
        <dbReference type="ARBA" id="ARBA00047714"/>
    </source>
</evidence>
<dbReference type="SUPFAM" id="SSF53187">
    <property type="entry name" value="Zn-dependent exopeptidases"/>
    <property type="match status" value="1"/>
</dbReference>
<evidence type="ECO:0000256" key="5">
    <source>
        <dbReference type="ARBA" id="ARBA00005988"/>
    </source>
</evidence>
<dbReference type="FunFam" id="3.40.630.10:FF:000118">
    <property type="entry name" value="Metallo-peptidase, Clan MC, Family M14"/>
    <property type="match status" value="1"/>
</dbReference>
<comment type="cofactor">
    <cofactor evidence="1">
        <name>Zn(2+)</name>
        <dbReference type="ChEBI" id="CHEBI:29105"/>
    </cofactor>
</comment>
<evidence type="ECO:0000256" key="13">
    <source>
        <dbReference type="PROSITE-ProRule" id="PRU01379"/>
    </source>
</evidence>
<dbReference type="PANTHER" id="PTHR12756">
    <property type="entry name" value="CYTOSOLIC CARBOXYPEPTIDASE"/>
    <property type="match status" value="1"/>
</dbReference>
<gene>
    <name evidence="15" type="ORF">TRSC58_05854</name>
</gene>
<dbReference type="EMBL" id="AUPL01005854">
    <property type="protein sequence ID" value="ESL06472.1"/>
    <property type="molecule type" value="Genomic_DNA"/>
</dbReference>
<dbReference type="GO" id="GO:0004181">
    <property type="term" value="F:metallocarboxypeptidase activity"/>
    <property type="evidence" value="ECO:0007669"/>
    <property type="project" value="InterPro"/>
</dbReference>
<evidence type="ECO:0000256" key="2">
    <source>
        <dbReference type="ARBA" id="ARBA00004123"/>
    </source>
</evidence>
<dbReference type="Proteomes" id="UP000031737">
    <property type="component" value="Unassembled WGS sequence"/>
</dbReference>
<comment type="catalytic activity">
    <reaction evidence="12">
        <text>gamma-L-glutamyl-L-glutamyl-[protein] + H2O = L-glutamyl-[protein] + L-glutamate</text>
        <dbReference type="Rhea" id="RHEA:60152"/>
        <dbReference type="Rhea" id="RHEA-COMP:10208"/>
        <dbReference type="Rhea" id="RHEA-COMP:15517"/>
        <dbReference type="ChEBI" id="CHEBI:15377"/>
        <dbReference type="ChEBI" id="CHEBI:29973"/>
        <dbReference type="ChEBI" id="CHEBI:29985"/>
        <dbReference type="ChEBI" id="CHEBI:143622"/>
    </reaction>
    <physiologicalReaction direction="left-to-right" evidence="12">
        <dbReference type="Rhea" id="RHEA:60153"/>
    </physiologicalReaction>
</comment>
<evidence type="ECO:0000256" key="3">
    <source>
        <dbReference type="ARBA" id="ARBA00004186"/>
    </source>
</evidence>
<feature type="domain" description="Peptidase M14" evidence="14">
    <location>
        <begin position="256"/>
        <end position="595"/>
    </location>
</feature>
<evidence type="ECO:0000256" key="10">
    <source>
        <dbReference type="ARBA" id="ARBA00032753"/>
    </source>
</evidence>
<feature type="active site" description="Proton donor/acceptor" evidence="13">
    <location>
        <position position="541"/>
    </location>
</feature>
<dbReference type="GO" id="GO:0006508">
    <property type="term" value="P:proteolysis"/>
    <property type="evidence" value="ECO:0007669"/>
    <property type="project" value="InterPro"/>
</dbReference>
<evidence type="ECO:0000256" key="11">
    <source>
        <dbReference type="ARBA" id="ARBA00032928"/>
    </source>
</evidence>
<keyword evidence="6" id="KW-0206">Cytoskeleton</keyword>
<keyword evidence="16" id="KW-1185">Reference proteome</keyword>
<dbReference type="InterPro" id="IPR050821">
    <property type="entry name" value="Cytosolic_carboxypeptidase"/>
</dbReference>
<reference evidence="15 16" key="1">
    <citation type="submission" date="2013-07" db="EMBL/GenBank/DDBJ databases">
        <authorList>
            <person name="Stoco P.H."/>
            <person name="Wagner G."/>
            <person name="Gerber A."/>
            <person name="Zaha A."/>
            <person name="Thompson C."/>
            <person name="Bartholomeu D.C."/>
            <person name="Luckemeyer D.D."/>
            <person name="Bahia D."/>
            <person name="Loreto E."/>
            <person name="Prestes E.B."/>
            <person name="Lima F.M."/>
            <person name="Rodrigues-Luiz G."/>
            <person name="Vallejo G.A."/>
            <person name="Filho J.F."/>
            <person name="Monteiro K.M."/>
            <person name="Tyler K.M."/>
            <person name="de Almeida L.G."/>
            <person name="Ortiz M.F."/>
            <person name="Siervo M.A."/>
            <person name="de Moraes M.H."/>
            <person name="Cunha O.L."/>
            <person name="Mendonca-Neto R."/>
            <person name="Silva R."/>
            <person name="Teixeira S.M."/>
            <person name="Murta S.M."/>
            <person name="Sincero T.C."/>
            <person name="Mendes T.A."/>
            <person name="Urmenyi T.P."/>
            <person name="Silva V.G."/>
            <person name="da Rocha W.D."/>
            <person name="Andersson B."/>
            <person name="Romanha A.J."/>
            <person name="Steindel M."/>
            <person name="de Vasconcelos A.T."/>
            <person name="Grisard E.C."/>
        </authorList>
    </citation>
    <scope>NUCLEOTIDE SEQUENCE [LARGE SCALE GENOMIC DNA]</scope>
    <source>
        <strain evidence="15 16">SC58</strain>
    </source>
</reference>
<dbReference type="AlphaFoldDB" id="A0A061IZJ5"/>
<dbReference type="PROSITE" id="PS52035">
    <property type="entry name" value="PEPTIDASE_M14"/>
    <property type="match status" value="1"/>
</dbReference>
<keyword evidence="7" id="KW-0539">Nucleus</keyword>
<dbReference type="GO" id="GO:0005634">
    <property type="term" value="C:nucleus"/>
    <property type="evidence" value="ECO:0007669"/>
    <property type="project" value="UniProtKB-SubCell"/>
</dbReference>
<dbReference type="Pfam" id="PF18027">
    <property type="entry name" value="Pepdidase_M14_N"/>
    <property type="match status" value="1"/>
</dbReference>
<evidence type="ECO:0000256" key="1">
    <source>
        <dbReference type="ARBA" id="ARBA00001947"/>
    </source>
</evidence>